<evidence type="ECO:0000313" key="1">
    <source>
        <dbReference type="EMBL" id="MFC0711857.1"/>
    </source>
</evidence>
<reference evidence="1 2" key="1">
    <citation type="submission" date="2024-09" db="EMBL/GenBank/DDBJ databases">
        <authorList>
            <person name="Sun Q."/>
            <person name="Mori K."/>
        </authorList>
    </citation>
    <scope>NUCLEOTIDE SEQUENCE [LARGE SCALE GENOMIC DNA]</scope>
    <source>
        <strain evidence="1 2">NCAIM B.01794</strain>
    </source>
</reference>
<organism evidence="1 2">
    <name type="scientific">Azorhizophilus paspali</name>
    <name type="common">Azotobacter paspali</name>
    <dbReference type="NCBI Taxonomy" id="69963"/>
    <lineage>
        <taxon>Bacteria</taxon>
        <taxon>Pseudomonadati</taxon>
        <taxon>Pseudomonadota</taxon>
        <taxon>Gammaproteobacteria</taxon>
        <taxon>Pseudomonadales</taxon>
        <taxon>Pseudomonadaceae</taxon>
        <taxon>Azorhizophilus</taxon>
    </lineage>
</organism>
<sequence>MGGHAFAVLDAGGLDDLPGTFSGDAQQRLQVVRNPVSGHHGRACQSGRGCSTCCAGVAIVIHDPPVAPCWPTG</sequence>
<protein>
    <submittedName>
        <fullName evidence="1">Uncharacterized protein</fullName>
    </submittedName>
</protein>
<dbReference type="Proteomes" id="UP001589891">
    <property type="component" value="Unassembled WGS sequence"/>
</dbReference>
<evidence type="ECO:0000313" key="2">
    <source>
        <dbReference type="Proteomes" id="UP001589891"/>
    </source>
</evidence>
<dbReference type="EMBL" id="JBHLSS010000141">
    <property type="protein sequence ID" value="MFC0711857.1"/>
    <property type="molecule type" value="Genomic_DNA"/>
</dbReference>
<accession>A0ABV6SQP5</accession>
<proteinExistence type="predicted"/>
<keyword evidence="2" id="KW-1185">Reference proteome</keyword>
<comment type="caution">
    <text evidence="1">The sequence shown here is derived from an EMBL/GenBank/DDBJ whole genome shotgun (WGS) entry which is preliminary data.</text>
</comment>
<dbReference type="RefSeq" id="WP_376948953.1">
    <property type="nucleotide sequence ID" value="NZ_CP171449.1"/>
</dbReference>
<name>A0ABV6SQP5_AZOPA</name>
<gene>
    <name evidence="1" type="ORF">ACFFGX_20705</name>
</gene>